<dbReference type="SUPFAM" id="SSF53335">
    <property type="entry name" value="S-adenosyl-L-methionine-dependent methyltransferases"/>
    <property type="match status" value="1"/>
</dbReference>
<protein>
    <recommendedName>
        <fullName evidence="8">16S rRNA (Cytosine(1402)-N(4))-methyltransferase</fullName>
    </recommendedName>
</protein>
<feature type="compositionally biased region" description="Basic and acidic residues" evidence="5">
    <location>
        <begin position="102"/>
        <end position="112"/>
    </location>
</feature>
<dbReference type="SUPFAM" id="SSF81799">
    <property type="entry name" value="Putative methyltransferase TM0872, insert domain"/>
    <property type="match status" value="1"/>
</dbReference>
<dbReference type="AlphaFoldDB" id="A0AA89C1A3"/>
<accession>A0AA89C1A3</accession>
<sequence>KLIVDMTFGNGGHTQHILQTAPGVEMICLDRDPLAFSEAQKMAKLHKPGQIKPFNGKFTDLPQFLHSEGIMPGTVDGFLFDVGASSMQFDDGGRGFSLSKDGPLDMRMDQTR</sequence>
<reference evidence="6" key="1">
    <citation type="submission" date="2019-08" db="EMBL/GenBank/DDBJ databases">
        <title>The improved chromosome-level genome for the pearl oyster Pinctada fucata martensii using PacBio sequencing and Hi-C.</title>
        <authorList>
            <person name="Zheng Z."/>
        </authorList>
    </citation>
    <scope>NUCLEOTIDE SEQUENCE</scope>
    <source>
        <strain evidence="6">ZZ-2019</strain>
        <tissue evidence="6">Adductor muscle</tissue>
    </source>
</reference>
<dbReference type="GO" id="GO:0070475">
    <property type="term" value="P:rRNA base methylation"/>
    <property type="evidence" value="ECO:0007669"/>
    <property type="project" value="TreeGrafter"/>
</dbReference>
<gene>
    <name evidence="6" type="ORF">FSP39_010093</name>
</gene>
<dbReference type="PANTHER" id="PTHR11265:SF0">
    <property type="entry name" value="12S RRNA N4-METHYLCYTIDINE METHYLTRANSFERASE"/>
    <property type="match status" value="1"/>
</dbReference>
<dbReference type="Pfam" id="PF01795">
    <property type="entry name" value="Methyltransf_5"/>
    <property type="match status" value="1"/>
</dbReference>
<comment type="similarity">
    <text evidence="1">Belongs to the methyltransferase superfamily. RsmH family.</text>
</comment>
<evidence type="ECO:0000256" key="5">
    <source>
        <dbReference type="SAM" id="MobiDB-lite"/>
    </source>
</evidence>
<evidence type="ECO:0000313" key="6">
    <source>
        <dbReference type="EMBL" id="KAK3102271.1"/>
    </source>
</evidence>
<name>A0AA89C1A3_PINIB</name>
<evidence type="ECO:0000256" key="2">
    <source>
        <dbReference type="ARBA" id="ARBA00022603"/>
    </source>
</evidence>
<dbReference type="Gene3D" id="1.10.150.170">
    <property type="entry name" value="Putative methyltransferase TM0872, insert domain"/>
    <property type="match status" value="1"/>
</dbReference>
<keyword evidence="7" id="KW-1185">Reference proteome</keyword>
<dbReference type="InterPro" id="IPR023397">
    <property type="entry name" value="SAM-dep_MeTrfase_MraW_recog"/>
</dbReference>
<dbReference type="InterPro" id="IPR002903">
    <property type="entry name" value="RsmH"/>
</dbReference>
<dbReference type="GO" id="GO:0071424">
    <property type="term" value="F:rRNA (cytosine-N4-)-methyltransferase activity"/>
    <property type="evidence" value="ECO:0007669"/>
    <property type="project" value="TreeGrafter"/>
</dbReference>
<evidence type="ECO:0000256" key="1">
    <source>
        <dbReference type="ARBA" id="ARBA00010396"/>
    </source>
</evidence>
<evidence type="ECO:0008006" key="8">
    <source>
        <dbReference type="Google" id="ProtNLM"/>
    </source>
</evidence>
<dbReference type="EMBL" id="VSWD01000005">
    <property type="protein sequence ID" value="KAK3102271.1"/>
    <property type="molecule type" value="Genomic_DNA"/>
</dbReference>
<evidence type="ECO:0000256" key="4">
    <source>
        <dbReference type="ARBA" id="ARBA00022691"/>
    </source>
</evidence>
<evidence type="ECO:0000313" key="7">
    <source>
        <dbReference type="Proteomes" id="UP001186944"/>
    </source>
</evidence>
<feature type="region of interest" description="Disordered" evidence="5">
    <location>
        <begin position="90"/>
        <end position="112"/>
    </location>
</feature>
<dbReference type="InterPro" id="IPR029063">
    <property type="entry name" value="SAM-dependent_MTases_sf"/>
</dbReference>
<keyword evidence="3" id="KW-0808">Transferase</keyword>
<evidence type="ECO:0000256" key="3">
    <source>
        <dbReference type="ARBA" id="ARBA00022679"/>
    </source>
</evidence>
<dbReference type="Proteomes" id="UP001186944">
    <property type="component" value="Unassembled WGS sequence"/>
</dbReference>
<dbReference type="PANTHER" id="PTHR11265">
    <property type="entry name" value="S-ADENOSYL-METHYLTRANSFERASE MRAW"/>
    <property type="match status" value="1"/>
</dbReference>
<organism evidence="6 7">
    <name type="scientific">Pinctada imbricata</name>
    <name type="common">Atlantic pearl-oyster</name>
    <name type="synonym">Pinctada martensii</name>
    <dbReference type="NCBI Taxonomy" id="66713"/>
    <lineage>
        <taxon>Eukaryota</taxon>
        <taxon>Metazoa</taxon>
        <taxon>Spiralia</taxon>
        <taxon>Lophotrochozoa</taxon>
        <taxon>Mollusca</taxon>
        <taxon>Bivalvia</taxon>
        <taxon>Autobranchia</taxon>
        <taxon>Pteriomorphia</taxon>
        <taxon>Pterioida</taxon>
        <taxon>Pterioidea</taxon>
        <taxon>Pteriidae</taxon>
        <taxon>Pinctada</taxon>
    </lineage>
</organism>
<comment type="caution">
    <text evidence="6">The sequence shown here is derived from an EMBL/GenBank/DDBJ whole genome shotgun (WGS) entry which is preliminary data.</text>
</comment>
<keyword evidence="4" id="KW-0949">S-adenosyl-L-methionine</keyword>
<feature type="non-terminal residue" evidence="6">
    <location>
        <position position="1"/>
    </location>
</feature>
<proteinExistence type="inferred from homology"/>
<dbReference type="Gene3D" id="3.40.50.150">
    <property type="entry name" value="Vaccinia Virus protein VP39"/>
    <property type="match status" value="1"/>
</dbReference>
<keyword evidence="2" id="KW-0489">Methyltransferase</keyword>